<reference evidence="2 3" key="1">
    <citation type="journal article" date="2021" name="Elife">
        <title>Chloroplast acquisition without the gene transfer in kleptoplastic sea slugs, Plakobranchus ocellatus.</title>
        <authorList>
            <person name="Maeda T."/>
            <person name="Takahashi S."/>
            <person name="Yoshida T."/>
            <person name="Shimamura S."/>
            <person name="Takaki Y."/>
            <person name="Nagai Y."/>
            <person name="Toyoda A."/>
            <person name="Suzuki Y."/>
            <person name="Arimoto A."/>
            <person name="Ishii H."/>
            <person name="Satoh N."/>
            <person name="Nishiyama T."/>
            <person name="Hasebe M."/>
            <person name="Maruyama T."/>
            <person name="Minagawa J."/>
            <person name="Obokata J."/>
            <person name="Shigenobu S."/>
        </authorList>
    </citation>
    <scope>NUCLEOTIDE SEQUENCE [LARGE SCALE GENOMIC DNA]</scope>
</reference>
<feature type="region of interest" description="Disordered" evidence="1">
    <location>
        <begin position="63"/>
        <end position="82"/>
    </location>
</feature>
<dbReference type="EMBL" id="BLXT01001947">
    <property type="protein sequence ID" value="GFN89705.1"/>
    <property type="molecule type" value="Genomic_DNA"/>
</dbReference>
<accession>A0AAV3YRE7</accession>
<evidence type="ECO:0000313" key="3">
    <source>
        <dbReference type="Proteomes" id="UP000735302"/>
    </source>
</evidence>
<evidence type="ECO:0000256" key="1">
    <source>
        <dbReference type="SAM" id="MobiDB-lite"/>
    </source>
</evidence>
<name>A0AAV3YRE7_9GAST</name>
<dbReference type="AlphaFoldDB" id="A0AAV3YRE7"/>
<organism evidence="2 3">
    <name type="scientific">Plakobranchus ocellatus</name>
    <dbReference type="NCBI Taxonomy" id="259542"/>
    <lineage>
        <taxon>Eukaryota</taxon>
        <taxon>Metazoa</taxon>
        <taxon>Spiralia</taxon>
        <taxon>Lophotrochozoa</taxon>
        <taxon>Mollusca</taxon>
        <taxon>Gastropoda</taxon>
        <taxon>Heterobranchia</taxon>
        <taxon>Euthyneura</taxon>
        <taxon>Panpulmonata</taxon>
        <taxon>Sacoglossa</taxon>
        <taxon>Placobranchoidea</taxon>
        <taxon>Plakobranchidae</taxon>
        <taxon>Plakobranchus</taxon>
    </lineage>
</organism>
<dbReference type="Proteomes" id="UP000735302">
    <property type="component" value="Unassembled WGS sequence"/>
</dbReference>
<keyword evidence="3" id="KW-1185">Reference proteome</keyword>
<protein>
    <submittedName>
        <fullName evidence="2">Uncharacterized protein</fullName>
    </submittedName>
</protein>
<evidence type="ECO:0000313" key="2">
    <source>
        <dbReference type="EMBL" id="GFN89705.1"/>
    </source>
</evidence>
<gene>
    <name evidence="2" type="ORF">PoB_001621100</name>
</gene>
<comment type="caution">
    <text evidence="2">The sequence shown here is derived from an EMBL/GenBank/DDBJ whole genome shotgun (WGS) entry which is preliminary data.</text>
</comment>
<sequence length="82" mass="9222">MLSDRADVWMWRCLRLSAWLRFGAYFLIRLPPSSLPLRVGSLGGRMDSEQVLKSAGTLLLQVQAPPPAPWPDEGPESLRSSW</sequence>
<proteinExistence type="predicted"/>